<organism evidence="5">
    <name type="scientific">uncultured Caudovirales phage</name>
    <dbReference type="NCBI Taxonomy" id="2100421"/>
    <lineage>
        <taxon>Viruses</taxon>
        <taxon>Duplodnaviria</taxon>
        <taxon>Heunggongvirae</taxon>
        <taxon>Uroviricota</taxon>
        <taxon>Caudoviricetes</taxon>
        <taxon>Peduoviridae</taxon>
        <taxon>Maltschvirus</taxon>
        <taxon>Maltschvirus maltsch</taxon>
    </lineage>
</organism>
<dbReference type="InterPro" id="IPR003615">
    <property type="entry name" value="HNH_nuc"/>
</dbReference>
<evidence type="ECO:0000313" key="3">
    <source>
        <dbReference type="EMBL" id="CAB4168013.1"/>
    </source>
</evidence>
<reference evidence="5" key="1">
    <citation type="submission" date="2020-05" db="EMBL/GenBank/DDBJ databases">
        <authorList>
            <person name="Chiriac C."/>
            <person name="Salcher M."/>
            <person name="Ghai R."/>
            <person name="Kavagutti S V."/>
        </authorList>
    </citation>
    <scope>NUCLEOTIDE SEQUENCE</scope>
</reference>
<feature type="compositionally biased region" description="Basic residues" evidence="1">
    <location>
        <begin position="87"/>
        <end position="96"/>
    </location>
</feature>
<evidence type="ECO:0000313" key="5">
    <source>
        <dbReference type="EMBL" id="CAB4196410.1"/>
    </source>
</evidence>
<gene>
    <name evidence="5" type="ORF">UFOVP1292_14</name>
    <name evidence="6" type="ORF">UFOVP1411_5</name>
    <name evidence="3" type="ORF">UFOVP859_81</name>
    <name evidence="4" type="ORF">UFOVP882_80</name>
</gene>
<proteinExistence type="predicted"/>
<dbReference type="EMBL" id="LR797251">
    <property type="protein sequence ID" value="CAB4196410.1"/>
    <property type="molecule type" value="Genomic_DNA"/>
</dbReference>
<sequence>MPKARDYQKENEYKAKPDQIAKRVARNKARRHAIKAGKVAVGDGKDIDHIVPLSKGGSNTPSNQRIRSKSENSSFSRNPDSSVKKNTPTKKVRKKP</sequence>
<dbReference type="EMBL" id="LR796826">
    <property type="protein sequence ID" value="CAB4168554.1"/>
    <property type="molecule type" value="Genomic_DNA"/>
</dbReference>
<evidence type="ECO:0000259" key="2">
    <source>
        <dbReference type="SMART" id="SM00507"/>
    </source>
</evidence>
<feature type="domain" description="HNH nuclease" evidence="2">
    <location>
        <begin position="23"/>
        <end position="73"/>
    </location>
</feature>
<name>A0A6J5RFU1_9CAUD</name>
<accession>A0A6J5RFU1</accession>
<feature type="compositionally biased region" description="Polar residues" evidence="1">
    <location>
        <begin position="56"/>
        <end position="81"/>
    </location>
</feature>
<evidence type="ECO:0000313" key="4">
    <source>
        <dbReference type="EMBL" id="CAB4168554.1"/>
    </source>
</evidence>
<dbReference type="EMBL" id="LR796816">
    <property type="protein sequence ID" value="CAB4168013.1"/>
    <property type="molecule type" value="Genomic_DNA"/>
</dbReference>
<feature type="compositionally biased region" description="Basic residues" evidence="1">
    <location>
        <begin position="23"/>
        <end position="35"/>
    </location>
</feature>
<dbReference type="Gene3D" id="1.10.30.50">
    <property type="match status" value="1"/>
</dbReference>
<protein>
    <submittedName>
        <fullName evidence="5">HNHc domain containing protein</fullName>
    </submittedName>
</protein>
<evidence type="ECO:0000313" key="6">
    <source>
        <dbReference type="EMBL" id="CAB4204983.1"/>
    </source>
</evidence>
<dbReference type="CDD" id="cd00085">
    <property type="entry name" value="HNHc"/>
    <property type="match status" value="1"/>
</dbReference>
<dbReference type="EMBL" id="LR797357">
    <property type="protein sequence ID" value="CAB4204983.1"/>
    <property type="molecule type" value="Genomic_DNA"/>
</dbReference>
<feature type="compositionally biased region" description="Basic and acidic residues" evidence="1">
    <location>
        <begin position="1"/>
        <end position="21"/>
    </location>
</feature>
<evidence type="ECO:0000256" key="1">
    <source>
        <dbReference type="SAM" id="MobiDB-lite"/>
    </source>
</evidence>
<dbReference type="SMART" id="SM00507">
    <property type="entry name" value="HNHc"/>
    <property type="match status" value="1"/>
</dbReference>
<feature type="region of interest" description="Disordered" evidence="1">
    <location>
        <begin position="1"/>
        <end position="96"/>
    </location>
</feature>